<reference evidence="1" key="1">
    <citation type="submission" date="2020-09" db="EMBL/GenBank/DDBJ databases">
        <authorList>
            <person name="Eze J.U."/>
            <person name="Rahube T.O."/>
        </authorList>
    </citation>
    <scope>NUCLEOTIDE SEQUENCE</scope>
</reference>
<proteinExistence type="predicted"/>
<protein>
    <submittedName>
        <fullName evidence="1">Uncharacterized protein</fullName>
    </submittedName>
</protein>
<name>A0A7M2QMB5_9ZZZZ</name>
<evidence type="ECO:0000313" key="1">
    <source>
        <dbReference type="EMBL" id="QOV05525.1"/>
    </source>
</evidence>
<dbReference type="EMBL" id="MT993626">
    <property type="protein sequence ID" value="QOV05525.1"/>
    <property type="molecule type" value="Genomic_DNA"/>
</dbReference>
<accession>A0A7M2QMB5</accession>
<dbReference type="AlphaFoldDB" id="A0A7M2QMB5"/>
<sequence length="70" mass="7832">MRIPSLQEKAQLVALAQAKNEEGLQALIEELGLPEEVAARWYAYIVDYPDGVQNIQEINHLLNLSWAGQA</sequence>
<organism evidence="1">
    <name type="scientific">feces metagenome</name>
    <dbReference type="NCBI Taxonomy" id="1861841"/>
    <lineage>
        <taxon>unclassified sequences</taxon>
        <taxon>metagenomes</taxon>
        <taxon>organismal metagenomes</taxon>
    </lineage>
</organism>